<keyword evidence="2" id="KW-1185">Reference proteome</keyword>
<organism evidence="1 2">
    <name type="scientific">Desulfosarcina widdelii</name>
    <dbReference type="NCBI Taxonomy" id="947919"/>
    <lineage>
        <taxon>Bacteria</taxon>
        <taxon>Pseudomonadati</taxon>
        <taxon>Thermodesulfobacteriota</taxon>
        <taxon>Desulfobacteria</taxon>
        <taxon>Desulfobacterales</taxon>
        <taxon>Desulfosarcinaceae</taxon>
        <taxon>Desulfosarcina</taxon>
    </lineage>
</organism>
<dbReference type="OrthoDB" id="5295943at2"/>
<accession>A0A5K7ZF45</accession>
<dbReference type="RefSeq" id="WP_155307367.1">
    <property type="nucleotide sequence ID" value="NZ_AP021875.1"/>
</dbReference>
<proteinExistence type="predicted"/>
<dbReference type="Proteomes" id="UP000427769">
    <property type="component" value="Chromosome"/>
</dbReference>
<evidence type="ECO:0000313" key="2">
    <source>
        <dbReference type="Proteomes" id="UP000427769"/>
    </source>
</evidence>
<evidence type="ECO:0000313" key="1">
    <source>
        <dbReference type="EMBL" id="BBO78769.1"/>
    </source>
</evidence>
<sequence>MIAYDLQCSQGHQFEGWFEDSRAFDRQKKQGLIACPVCEDTAIEKMPSTFAIKGASSTIPMKPDGQVDAAALGKQIVEYVENNFDNVGADFAEEALKIHYGVTEPRNIRGVSTPKEEETLKSEGIHFFKFPVPVKSEEGNSDQ</sequence>
<dbReference type="KEGG" id="dwd:DSCW_61860"/>
<dbReference type="AlphaFoldDB" id="A0A5K7ZF45"/>
<dbReference type="PIRSF" id="PIRSF032131">
    <property type="entry name" value="UCP032131"/>
    <property type="match status" value="1"/>
</dbReference>
<gene>
    <name evidence="1" type="ORF">DSCW_61860</name>
</gene>
<dbReference type="Pfam" id="PF06676">
    <property type="entry name" value="DUF1178"/>
    <property type="match status" value="1"/>
</dbReference>
<name>A0A5K7ZF45_9BACT</name>
<dbReference type="InterPro" id="IPR009562">
    <property type="entry name" value="DUF1178"/>
</dbReference>
<dbReference type="EMBL" id="AP021875">
    <property type="protein sequence ID" value="BBO78769.1"/>
    <property type="molecule type" value="Genomic_DNA"/>
</dbReference>
<protein>
    <submittedName>
        <fullName evidence="1">Uncharacterized protein</fullName>
    </submittedName>
</protein>
<reference evidence="1 2" key="1">
    <citation type="submission" date="2019-11" db="EMBL/GenBank/DDBJ databases">
        <title>Comparative genomics of hydrocarbon-degrading Desulfosarcina strains.</title>
        <authorList>
            <person name="Watanabe M."/>
            <person name="Kojima H."/>
            <person name="Fukui M."/>
        </authorList>
    </citation>
    <scope>NUCLEOTIDE SEQUENCE [LARGE SCALE GENOMIC DNA]</scope>
    <source>
        <strain evidence="1 2">PP31</strain>
    </source>
</reference>